<dbReference type="EMBL" id="LGRX02001874">
    <property type="protein sequence ID" value="KAK3285335.1"/>
    <property type="molecule type" value="Genomic_DNA"/>
</dbReference>
<organism evidence="2 3">
    <name type="scientific">Cymbomonas tetramitiformis</name>
    <dbReference type="NCBI Taxonomy" id="36881"/>
    <lineage>
        <taxon>Eukaryota</taxon>
        <taxon>Viridiplantae</taxon>
        <taxon>Chlorophyta</taxon>
        <taxon>Pyramimonadophyceae</taxon>
        <taxon>Pyramimonadales</taxon>
        <taxon>Pyramimonadaceae</taxon>
        <taxon>Cymbomonas</taxon>
    </lineage>
</organism>
<sequence>MVAALRMHFTELEEEEEAARGQPEARAPVQPQVQAPVQPQVQAQEPLVIFEEEMEYTDSTRLNLGTLPIYTGTKEEDRPKFLREFANMCENFVRQHNANIRRTLRTPLMSPELTKFDPLEIVVAWDKEEEDADGVIPTELYEELVLKLRAHLQSEKKKRME</sequence>
<reference evidence="2 3" key="1">
    <citation type="journal article" date="2015" name="Genome Biol. Evol.">
        <title>Comparative Genomics of a Bacterivorous Green Alga Reveals Evolutionary Causalities and Consequences of Phago-Mixotrophic Mode of Nutrition.</title>
        <authorList>
            <person name="Burns J.A."/>
            <person name="Paasch A."/>
            <person name="Narechania A."/>
            <person name="Kim E."/>
        </authorList>
    </citation>
    <scope>NUCLEOTIDE SEQUENCE [LARGE SCALE GENOMIC DNA]</scope>
    <source>
        <strain evidence="2 3">PLY_AMNH</strain>
    </source>
</reference>
<protein>
    <submittedName>
        <fullName evidence="2">Uncharacterized protein</fullName>
    </submittedName>
</protein>
<proteinExistence type="predicted"/>
<comment type="caution">
    <text evidence="2">The sequence shown here is derived from an EMBL/GenBank/DDBJ whole genome shotgun (WGS) entry which is preliminary data.</text>
</comment>
<dbReference type="AlphaFoldDB" id="A0AAE0LHT8"/>
<evidence type="ECO:0000313" key="2">
    <source>
        <dbReference type="EMBL" id="KAK3285335.1"/>
    </source>
</evidence>
<name>A0AAE0LHT8_9CHLO</name>
<feature type="compositionally biased region" description="Low complexity" evidence="1">
    <location>
        <begin position="20"/>
        <end position="38"/>
    </location>
</feature>
<accession>A0AAE0LHT8</accession>
<feature type="region of interest" description="Disordered" evidence="1">
    <location>
        <begin position="10"/>
        <end position="38"/>
    </location>
</feature>
<keyword evidence="3" id="KW-1185">Reference proteome</keyword>
<evidence type="ECO:0000313" key="3">
    <source>
        <dbReference type="Proteomes" id="UP001190700"/>
    </source>
</evidence>
<dbReference type="Proteomes" id="UP001190700">
    <property type="component" value="Unassembled WGS sequence"/>
</dbReference>
<gene>
    <name evidence="2" type="ORF">CYMTET_7068</name>
</gene>
<evidence type="ECO:0000256" key="1">
    <source>
        <dbReference type="SAM" id="MobiDB-lite"/>
    </source>
</evidence>